<proteinExistence type="predicted"/>
<dbReference type="RefSeq" id="WP_173130587.1">
    <property type="nucleotide sequence ID" value="NZ_JABMKX010000004.1"/>
</dbReference>
<dbReference type="EMBL" id="JABMKX010000004">
    <property type="protein sequence ID" value="NQX45343.1"/>
    <property type="molecule type" value="Genomic_DNA"/>
</dbReference>
<accession>A0ABX2DL26</accession>
<keyword evidence="2" id="KW-1185">Reference proteome</keyword>
<dbReference type="InterPro" id="IPR049254">
    <property type="entry name" value="Phage_tail_terminator"/>
</dbReference>
<organism evidence="1 2">
    <name type="scientific">Paenibacillus tritici</name>
    <dbReference type="NCBI Taxonomy" id="1873425"/>
    <lineage>
        <taxon>Bacteria</taxon>
        <taxon>Bacillati</taxon>
        <taxon>Bacillota</taxon>
        <taxon>Bacilli</taxon>
        <taxon>Bacillales</taxon>
        <taxon>Paenibacillaceae</taxon>
        <taxon>Paenibacillus</taxon>
    </lineage>
</organism>
<sequence length="140" mass="16725">MQDVKNALIKRLSLFTPEYPVYDEAVEQGMEQPCFFVLLLESSQAREIDRRYKRFHPFDVHYFPDPDAPALREACEQMAERLYSEIEYIRGAEGGYRGTGMRHEIVDGVLHFFVQYNFHILREREPEIKMQTMTERSWIK</sequence>
<evidence type="ECO:0000313" key="2">
    <source>
        <dbReference type="Proteomes" id="UP000711047"/>
    </source>
</evidence>
<protein>
    <submittedName>
        <fullName evidence="1">Uncharacterized protein</fullName>
    </submittedName>
</protein>
<gene>
    <name evidence="1" type="ORF">HQN87_08360</name>
</gene>
<evidence type="ECO:0000313" key="1">
    <source>
        <dbReference type="EMBL" id="NQX45343.1"/>
    </source>
</evidence>
<name>A0ABX2DL26_9BACL</name>
<comment type="caution">
    <text evidence="1">The sequence shown here is derived from an EMBL/GenBank/DDBJ whole genome shotgun (WGS) entry which is preliminary data.</text>
</comment>
<dbReference type="Proteomes" id="UP000711047">
    <property type="component" value="Unassembled WGS sequence"/>
</dbReference>
<reference evidence="1 2" key="1">
    <citation type="submission" date="2020-05" db="EMBL/GenBank/DDBJ databases">
        <title>Paenibacillus glebae, sp. nov., Paenibacillus humi sp. nov., Paenibacillus pedi sp. nov., Paenibacillus terrestris sp. nov. and Paenibacillus terricola sp. nov., isolated from a forest top soil sample.</title>
        <authorList>
            <person name="Qi S."/>
            <person name="Carlier A."/>
            <person name="Cnockaert M."/>
            <person name="Vandamme P."/>
        </authorList>
    </citation>
    <scope>NUCLEOTIDE SEQUENCE [LARGE SCALE GENOMIC DNA]</scope>
    <source>
        <strain evidence="1 2">LMG 29502</strain>
    </source>
</reference>
<dbReference type="Pfam" id="PF20765">
    <property type="entry name" value="Phage_tail_terminator_8"/>
    <property type="match status" value="1"/>
</dbReference>